<dbReference type="PROSITE" id="PS50532">
    <property type="entry name" value="HTH_IS408"/>
    <property type="match status" value="1"/>
</dbReference>
<organism evidence="4 5">
    <name type="scientific">Desulfobulbus propionicus (strain ATCC 33891 / DSM 2032 / VKM B-1956 / 1pr3)</name>
    <dbReference type="NCBI Taxonomy" id="577650"/>
    <lineage>
        <taxon>Bacteria</taxon>
        <taxon>Pseudomonadati</taxon>
        <taxon>Thermodesulfobacteriota</taxon>
        <taxon>Desulfobulbia</taxon>
        <taxon>Desulfobulbales</taxon>
        <taxon>Desulfobulbaceae</taxon>
        <taxon>Desulfobulbus</taxon>
    </lineage>
</organism>
<dbReference type="PANTHER" id="PTHR35004:SF8">
    <property type="entry name" value="TRANSPOSASE RV3428C-RELATED"/>
    <property type="match status" value="1"/>
</dbReference>
<dbReference type="GO" id="GO:0003676">
    <property type="term" value="F:nucleic acid binding"/>
    <property type="evidence" value="ECO:0007669"/>
    <property type="project" value="InterPro"/>
</dbReference>
<name>A0A7U3YPJ8_DESPD</name>
<dbReference type="SUPFAM" id="SSF53098">
    <property type="entry name" value="Ribonuclease H-like"/>
    <property type="match status" value="1"/>
</dbReference>
<evidence type="ECO:0000256" key="1">
    <source>
        <dbReference type="ARBA" id="ARBA00009277"/>
    </source>
</evidence>
<dbReference type="GO" id="GO:0015074">
    <property type="term" value="P:DNA integration"/>
    <property type="evidence" value="ECO:0007669"/>
    <property type="project" value="InterPro"/>
</dbReference>
<feature type="domain" description="HTH IS408-type" evidence="2">
    <location>
        <begin position="11"/>
        <end position="92"/>
    </location>
</feature>
<dbReference type="KEGG" id="dpr:Despr_3070"/>
<protein>
    <submittedName>
        <fullName evidence="4">Integrase catalytic region</fullName>
    </submittedName>
</protein>
<evidence type="ECO:0000259" key="3">
    <source>
        <dbReference type="PROSITE" id="PS50994"/>
    </source>
</evidence>
<dbReference type="PANTHER" id="PTHR35004">
    <property type="entry name" value="TRANSPOSASE RV3428C-RELATED"/>
    <property type="match status" value="1"/>
</dbReference>
<keyword evidence="5" id="KW-1185">Reference proteome</keyword>
<dbReference type="InterPro" id="IPR036397">
    <property type="entry name" value="RNaseH_sf"/>
</dbReference>
<evidence type="ECO:0000313" key="5">
    <source>
        <dbReference type="Proteomes" id="UP000006365"/>
    </source>
</evidence>
<dbReference type="Gene3D" id="3.30.420.10">
    <property type="entry name" value="Ribonuclease H-like superfamily/Ribonuclease H"/>
    <property type="match status" value="1"/>
</dbReference>
<dbReference type="InterPro" id="IPR001584">
    <property type="entry name" value="Integrase_cat-core"/>
</dbReference>
<gene>
    <name evidence="4" type="ordered locus">Despr_3070</name>
</gene>
<reference evidence="4 5" key="1">
    <citation type="journal article" date="2011" name="Stand. Genomic Sci.">
        <title>Complete genome sequence of Desulfobulbus propionicus type strain (1pr3).</title>
        <authorList>
            <person name="Pagani I."/>
            <person name="Lapidus A."/>
            <person name="Nolan M."/>
            <person name="Lucas S."/>
            <person name="Hammon N."/>
            <person name="Deshpande S."/>
            <person name="Cheng J.F."/>
            <person name="Chertkov O."/>
            <person name="Davenport K."/>
            <person name="Tapia R."/>
            <person name="Han C."/>
            <person name="Goodwin L."/>
            <person name="Pitluck S."/>
            <person name="Liolios K."/>
            <person name="Mavromatis K."/>
            <person name="Ivanova N."/>
            <person name="Mikhailova N."/>
            <person name="Pati A."/>
            <person name="Chen A."/>
            <person name="Palaniappan K."/>
            <person name="Land M."/>
            <person name="Hauser L."/>
            <person name="Chang Y.J."/>
            <person name="Jeffries C.D."/>
            <person name="Detter J.C."/>
            <person name="Brambilla E."/>
            <person name="Kannan K.P."/>
            <person name="Djao O.D."/>
            <person name="Rohde M."/>
            <person name="Pukall R."/>
            <person name="Spring S."/>
            <person name="Goker M."/>
            <person name="Sikorski J."/>
            <person name="Woyke T."/>
            <person name="Bristow J."/>
            <person name="Eisen J.A."/>
            <person name="Markowitz V."/>
            <person name="Hugenholtz P."/>
            <person name="Kyrpides N.C."/>
            <person name="Klenk H.P."/>
        </authorList>
    </citation>
    <scope>NUCLEOTIDE SEQUENCE [LARGE SCALE GENOMIC DNA]</scope>
    <source>
        <strain evidence="5">ATCC 33891 / DSM 2032 / 1pr3</strain>
    </source>
</reference>
<dbReference type="Pfam" id="PF22483">
    <property type="entry name" value="Mu-transpos_C_2"/>
    <property type="match status" value="1"/>
</dbReference>
<proteinExistence type="inferred from homology"/>
<dbReference type="RefSeq" id="WP_015725728.1">
    <property type="nucleotide sequence ID" value="NC_014972.1"/>
</dbReference>
<dbReference type="AlphaFoldDB" id="A0A7U3YPJ8"/>
<dbReference type="NCBIfam" id="NF033546">
    <property type="entry name" value="transpos_IS21"/>
    <property type="match status" value="1"/>
</dbReference>
<dbReference type="InterPro" id="IPR017895">
    <property type="entry name" value="HTH_IS408/IS1162_type"/>
</dbReference>
<dbReference type="PROSITE" id="PS50994">
    <property type="entry name" value="INTEGRASE"/>
    <property type="match status" value="1"/>
</dbReference>
<dbReference type="Proteomes" id="UP000006365">
    <property type="component" value="Chromosome"/>
</dbReference>
<feature type="domain" description="Integrase catalytic" evidence="3">
    <location>
        <begin position="136"/>
        <end position="316"/>
    </location>
</feature>
<comment type="similarity">
    <text evidence="1">Belongs to the transposase IS21/IS408/IS1162 family.</text>
</comment>
<dbReference type="InterPro" id="IPR054353">
    <property type="entry name" value="IstA-like_C"/>
</dbReference>
<evidence type="ECO:0000313" key="4">
    <source>
        <dbReference type="EMBL" id="ADW19203.1"/>
    </source>
</evidence>
<dbReference type="InterPro" id="IPR012337">
    <property type="entry name" value="RNaseH-like_sf"/>
</dbReference>
<accession>A0A7U3YPJ8</accession>
<evidence type="ECO:0000259" key="2">
    <source>
        <dbReference type="PROSITE" id="PS50532"/>
    </source>
</evidence>
<sequence length="516" mass="58805">MPAERLSMRKIYEILRLKYGHGLSNREVALSVSVSRSTVADYLLRAQAAGLSWPLPDGLDEKGLEQRLFPSVSPERQQSLPQPDWVEVQRELRHKGVTLALLWQEYKEKHPEGCQYSWFCQQYERWRGTVDPVMRQEHRAGEKLFVDYAGQTMEVLEGKTGEIRKAEIFVATLGASNLTYCEATWSQGLPDWIGSHVRCFAFLGGVPEVVVPDNLKSGVSKTCRYEPELNPTYQDMATQYGVAVLPARVRAPRDKAKVETAVQIVERQILAKLRHQRFFSLAELNQAISQHLHALNTKPFQKLPGSRQSLFHSLDQPALKPLPATPYEFALWKKATVHIDYHVEVDGHYYSVPSRLVKKRLDIRITSSVIECFDRGQRVASHQRSRDKGRHTTVTEHMPPAHRQYQQWTPERFLRWAAKIGPLTTQLTEKILASRVHPQQAYRSLMGILRLGKSYGNDRLEQACGRALVIGAVSFRSIDSILKNGLDKANEEEVAAPSPVVHDNIRGPHYYHPTLQ</sequence>
<dbReference type="EMBL" id="CP002364">
    <property type="protein sequence ID" value="ADW19203.1"/>
    <property type="molecule type" value="Genomic_DNA"/>
</dbReference>